<proteinExistence type="predicted"/>
<dbReference type="InterPro" id="IPR036770">
    <property type="entry name" value="Ankyrin_rpt-contain_sf"/>
</dbReference>
<dbReference type="PANTHER" id="PTHR46586:SF3">
    <property type="entry name" value="ANKYRIN REPEAT-CONTAINING PROTEIN"/>
    <property type="match status" value="1"/>
</dbReference>
<organism evidence="1">
    <name type="scientific">viral metagenome</name>
    <dbReference type="NCBI Taxonomy" id="1070528"/>
    <lineage>
        <taxon>unclassified sequences</taxon>
        <taxon>metagenomes</taxon>
        <taxon>organismal metagenomes</taxon>
    </lineage>
</organism>
<dbReference type="InterPro" id="IPR052050">
    <property type="entry name" value="SecEffector_AnkRepeat"/>
</dbReference>
<accession>A0A6C0CD84</accession>
<sequence length="528" mass="61420">MDTLVNDVLNYLFATLPISGKRLFIRLCKRTNTFKDNMSELELSFQKMIDDTGFITKRNYWRFYDPLSKYTIELLYDDYELPDCYVTVDNLVLCECEIVKICVTQKKLSVIEKISKLKICSRYVHYVVWWAASMGNIDILEWGYNSYKRKFASNITAAAIRGNQMGAFLWLVDKGYKVINETVECAAKYGSIDTIKFIITQYGGSCNIGHCVAQNQNPGVVEYVHSINPHLLRGIGDGAIKMSDSKLFKFAVDNGYVNESEKKMRGIRYMRCKSFKIFRWFFDHGSFFQDGVTHDAVATGNLKCLQFLCSKNSIVLDKTLFETAAKNYDIPMMKFLYELKCPFDVFLLRDFIDGFYSQKKRSSKTELWEMIKILETWNCKWIGVCELAAVFGDLEILKYAYERGSLLTKWVMYEAVRYEYLHIVIWLRENNCKCTAAIYTACAAHESLDILKWLRNYNNFRVSCQLPSTESAICPWDNRTCISAMQNKNLKMLKFAVENGCDYSDIFNYYSIDYGVDIHNYIESLPYK</sequence>
<protein>
    <submittedName>
        <fullName evidence="1">Uncharacterized protein</fullName>
    </submittedName>
</protein>
<reference evidence="1" key="1">
    <citation type="journal article" date="2020" name="Nature">
        <title>Giant virus diversity and host interactions through global metagenomics.</title>
        <authorList>
            <person name="Schulz F."/>
            <person name="Roux S."/>
            <person name="Paez-Espino D."/>
            <person name="Jungbluth S."/>
            <person name="Walsh D.A."/>
            <person name="Denef V.J."/>
            <person name="McMahon K.D."/>
            <person name="Konstantinidis K.T."/>
            <person name="Eloe-Fadrosh E.A."/>
            <person name="Kyrpides N.C."/>
            <person name="Woyke T."/>
        </authorList>
    </citation>
    <scope>NUCLEOTIDE SEQUENCE</scope>
    <source>
        <strain evidence="1">GVMAG-M-3300020192-26</strain>
    </source>
</reference>
<dbReference type="PANTHER" id="PTHR46586">
    <property type="entry name" value="ANKYRIN REPEAT-CONTAINING PROTEIN"/>
    <property type="match status" value="1"/>
</dbReference>
<dbReference type="AlphaFoldDB" id="A0A6C0CD84"/>
<name>A0A6C0CD84_9ZZZZ</name>
<dbReference type="EMBL" id="MN739375">
    <property type="protein sequence ID" value="QHT01514.1"/>
    <property type="molecule type" value="Genomic_DNA"/>
</dbReference>
<dbReference type="Gene3D" id="1.25.40.20">
    <property type="entry name" value="Ankyrin repeat-containing domain"/>
    <property type="match status" value="1"/>
</dbReference>
<dbReference type="SUPFAM" id="SSF140860">
    <property type="entry name" value="Pseudo ankyrin repeat-like"/>
    <property type="match status" value="2"/>
</dbReference>
<evidence type="ECO:0000313" key="1">
    <source>
        <dbReference type="EMBL" id="QHT01514.1"/>
    </source>
</evidence>